<sequence>MASFIATCCVNYHSRTSTTTHARRTAKAIFARAISCHVKANRHTITTTHALKSLKNTHTKNRLNLKQNSYFCH</sequence>
<proteinExistence type="predicted"/>
<evidence type="ECO:0000313" key="2">
    <source>
        <dbReference type="Proteomes" id="UP001173801"/>
    </source>
</evidence>
<evidence type="ECO:0000313" key="1">
    <source>
        <dbReference type="EMBL" id="MDL0089862.1"/>
    </source>
</evidence>
<comment type="caution">
    <text evidence="1">The sequence shown here is derived from an EMBL/GenBank/DDBJ whole genome shotgun (WGS) entry which is preliminary data.</text>
</comment>
<protein>
    <recommendedName>
        <fullName evidence="3">50S ribosomal protein L28</fullName>
    </recommendedName>
</protein>
<accession>A0ABT7HSI0</accession>
<organism evidence="1 2">
    <name type="scientific">Campylobacter gastrosuis</name>
    <dbReference type="NCBI Taxonomy" id="2974576"/>
    <lineage>
        <taxon>Bacteria</taxon>
        <taxon>Pseudomonadati</taxon>
        <taxon>Campylobacterota</taxon>
        <taxon>Epsilonproteobacteria</taxon>
        <taxon>Campylobacterales</taxon>
        <taxon>Campylobacteraceae</taxon>
        <taxon>Campylobacter</taxon>
    </lineage>
</organism>
<reference evidence="1" key="1">
    <citation type="submission" date="2022-08" db="EMBL/GenBank/DDBJ databases">
        <authorList>
            <person name="Wang H."/>
        </authorList>
    </citation>
    <scope>NUCLEOTIDE SEQUENCE</scope>
    <source>
        <strain evidence="1">PS10</strain>
    </source>
</reference>
<dbReference type="Proteomes" id="UP001173801">
    <property type="component" value="Unassembled WGS sequence"/>
</dbReference>
<keyword evidence="2" id="KW-1185">Reference proteome</keyword>
<dbReference type="RefSeq" id="WP_284938604.1">
    <property type="nucleotide sequence ID" value="NZ_JANURM010000024.1"/>
</dbReference>
<dbReference type="EMBL" id="JANURM010000024">
    <property type="protein sequence ID" value="MDL0089862.1"/>
    <property type="molecule type" value="Genomic_DNA"/>
</dbReference>
<gene>
    <name evidence="1" type="ORF">NYG85_10870</name>
</gene>
<reference evidence="1" key="2">
    <citation type="journal article" date="2023" name="Microorganisms">
        <title>Isolation and Genomic Characteristics of Cat-Borne Campylobacter felis sp. nov. and Sheep-Borne Campylobacter ovis sp. nov.</title>
        <authorList>
            <person name="Wang H."/>
            <person name="Li Y."/>
            <person name="Gu Y."/>
            <person name="Zhou G."/>
            <person name="Chen X."/>
            <person name="Zhang X."/>
            <person name="Shao Z."/>
            <person name="Zhang J."/>
            <person name="Zhang M."/>
        </authorList>
    </citation>
    <scope>NUCLEOTIDE SEQUENCE</scope>
    <source>
        <strain evidence="1">PS10</strain>
    </source>
</reference>
<evidence type="ECO:0008006" key="3">
    <source>
        <dbReference type="Google" id="ProtNLM"/>
    </source>
</evidence>
<name>A0ABT7HSI0_9BACT</name>